<keyword evidence="2" id="KW-1185">Reference proteome</keyword>
<evidence type="ECO:0000313" key="2">
    <source>
        <dbReference type="Proteomes" id="UP000002593"/>
    </source>
</evidence>
<sequence>MTEYIEVRIPRDLYEKAKKFVEEQGGFQSVEELVEFLLREALLIEEAGEQKISKEDEEKVKERLKQLGYI</sequence>
<dbReference type="eggNOG" id="arCOG02836">
    <property type="taxonomic scope" value="Archaea"/>
</dbReference>
<reference evidence="1 2" key="1">
    <citation type="journal article" date="2007" name="Archaea">
        <title>The genome of Hyperthermus butylicus: a sulfur-reducing, peptide fermenting, neutrophilic Crenarchaeote growing up to 108 degrees C.</title>
        <authorList>
            <person name="Brugger K."/>
            <person name="Chen L."/>
            <person name="Stark M."/>
            <person name="Zibat A."/>
            <person name="Redder P."/>
            <person name="Ruepp A."/>
            <person name="Awayez M."/>
            <person name="She Q."/>
            <person name="Garrett R.A."/>
            <person name="Klenk H.P."/>
        </authorList>
    </citation>
    <scope>NUCLEOTIDE SEQUENCE [LARGE SCALE GENOMIC DNA]</scope>
    <source>
        <strain evidence="2">DSM 5456 / JCM 9403 / PLM1-5</strain>
    </source>
</reference>
<gene>
    <name evidence="1" type="ordered locus">Hbut_1503</name>
</gene>
<dbReference type="STRING" id="415426.Hbut_1503"/>
<dbReference type="AlphaFoldDB" id="A2BMW4"/>
<dbReference type="RefSeq" id="WP_011822643.1">
    <property type="nucleotide sequence ID" value="NC_008818.1"/>
</dbReference>
<dbReference type="KEGG" id="hbu:Hbut_1503"/>
<organism evidence="1 2">
    <name type="scientific">Hyperthermus butylicus (strain DSM 5456 / JCM 9403 / PLM1-5)</name>
    <dbReference type="NCBI Taxonomy" id="415426"/>
    <lineage>
        <taxon>Archaea</taxon>
        <taxon>Thermoproteota</taxon>
        <taxon>Thermoprotei</taxon>
        <taxon>Desulfurococcales</taxon>
        <taxon>Pyrodictiaceae</taxon>
        <taxon>Hyperthermus</taxon>
    </lineage>
</organism>
<dbReference type="HOGENOM" id="CLU_194986_0_0_2"/>
<dbReference type="EMBL" id="CP000493">
    <property type="protein sequence ID" value="ABM81325.1"/>
    <property type="molecule type" value="Genomic_DNA"/>
</dbReference>
<protein>
    <recommendedName>
        <fullName evidence="3">CopG family transcriptional regulator</fullName>
    </recommendedName>
</protein>
<dbReference type="EnsemblBacteria" id="ABM81325">
    <property type="protein sequence ID" value="ABM81325"/>
    <property type="gene ID" value="Hbut_1503"/>
</dbReference>
<dbReference type="GeneID" id="4781624"/>
<accession>A2BMW4</accession>
<evidence type="ECO:0000313" key="1">
    <source>
        <dbReference type="EMBL" id="ABM81325.1"/>
    </source>
</evidence>
<name>A2BMW4_HYPBU</name>
<dbReference type="Proteomes" id="UP000002593">
    <property type="component" value="Chromosome"/>
</dbReference>
<evidence type="ECO:0008006" key="3">
    <source>
        <dbReference type="Google" id="ProtNLM"/>
    </source>
</evidence>
<proteinExistence type="predicted"/>